<dbReference type="PANTHER" id="PTHR11113">
    <property type="entry name" value="N-ACETYLGLUCOSAMINE-6-PHOSPHATE DEACETYLASE"/>
    <property type="match status" value="1"/>
</dbReference>
<dbReference type="EC" id="3.5.4.2" evidence="3 8"/>
<comment type="cofactor">
    <cofactor evidence="1 8">
        <name>Mn(2+)</name>
        <dbReference type="ChEBI" id="CHEBI:29035"/>
    </cofactor>
</comment>
<dbReference type="GO" id="GO:0006146">
    <property type="term" value="P:adenine catabolic process"/>
    <property type="evidence" value="ECO:0007669"/>
    <property type="project" value="InterPro"/>
</dbReference>
<reference evidence="11 12" key="1">
    <citation type="submission" date="2020-07" db="EMBL/GenBank/DDBJ databases">
        <title>Vallitalea guaymasensis genome.</title>
        <authorList>
            <person name="Postec A."/>
        </authorList>
    </citation>
    <scope>NUCLEOTIDE SEQUENCE [LARGE SCALE GENOMIC DNA]</scope>
    <source>
        <strain evidence="11 12">Ra1766G1</strain>
    </source>
</reference>
<evidence type="ECO:0000256" key="4">
    <source>
        <dbReference type="ARBA" id="ARBA00022801"/>
    </source>
</evidence>
<dbReference type="Gene3D" id="2.30.40.10">
    <property type="entry name" value="Urease, subunit C, domain 1"/>
    <property type="match status" value="1"/>
</dbReference>
<keyword evidence="12" id="KW-1185">Reference proteome</keyword>
<dbReference type="PANTHER" id="PTHR11113:SF2">
    <property type="entry name" value="ADENINE DEAMINASE"/>
    <property type="match status" value="1"/>
</dbReference>
<evidence type="ECO:0000313" key="12">
    <source>
        <dbReference type="Proteomes" id="UP000677305"/>
    </source>
</evidence>
<evidence type="ECO:0000256" key="7">
    <source>
        <dbReference type="ARBA" id="ARBA00069718"/>
    </source>
</evidence>
<comment type="catalytic activity">
    <reaction evidence="6 8">
        <text>adenine + H2O + H(+) = hypoxanthine + NH4(+)</text>
        <dbReference type="Rhea" id="RHEA:23688"/>
        <dbReference type="ChEBI" id="CHEBI:15377"/>
        <dbReference type="ChEBI" id="CHEBI:15378"/>
        <dbReference type="ChEBI" id="CHEBI:16708"/>
        <dbReference type="ChEBI" id="CHEBI:17368"/>
        <dbReference type="ChEBI" id="CHEBI:28938"/>
        <dbReference type="EC" id="3.5.4.2"/>
    </reaction>
</comment>
<dbReference type="InterPro" id="IPR006679">
    <property type="entry name" value="Adenine_deam"/>
</dbReference>
<evidence type="ECO:0000256" key="3">
    <source>
        <dbReference type="ARBA" id="ARBA00012782"/>
    </source>
</evidence>
<evidence type="ECO:0000256" key="2">
    <source>
        <dbReference type="ARBA" id="ARBA00006773"/>
    </source>
</evidence>
<feature type="domain" description="Amidohydrolase-related" evidence="9">
    <location>
        <begin position="63"/>
        <end position="345"/>
    </location>
</feature>
<dbReference type="Proteomes" id="UP000677305">
    <property type="component" value="Chromosome"/>
</dbReference>
<sequence>MSIVEKVKVARGDKKAEFVLKNCRIVNVFNSKIERADIAIEDGVIVGIGEYEGIKEVDALDRYVCPGFIDGHVHIESSMLTPPRFAKLVMPQGTTTVIEDPHEIANVCGLDGIDFMLKASEKIPLDVYVMLPSCVPSTEFENSGAVLLAKDLKKMKDRKNILGLGEVMNYPGVISCNKSVYEKLDLMRDGIIDGHAPGVMGKRLNAYVTAGVMTDHECTRVEELEEKVSKGMYVHIREGSATRNLKDLIVGVTPENSHRILFCTDDKQPYDIEKEGHINYNVRLAIENGINPIMAIKMATINTAQCYGLKNKGAVAPGYDADLIILNDDLSEISIGEVFKKGQLVAKDGEALFDIETIEDSRVLNTVNLDNIDNITFDIPLKSSIVKVIQLIEHNIITKSVIRKVDVENNNFKYNSKLDILKLAVVERHKGTGNVGLGLVEGYGLKGGAVALTIAHDSHNIIVVGDNDEDMRVAIKELKRVNGGITICANGSVLQTLPLEVGGLMTNSSVEIVGNKVKEMTKIACEKGINTNIDPFLTLAFLALPVIPELKLTDCGLFNVDEFSFVDIEE</sequence>
<dbReference type="InterPro" id="IPR006680">
    <property type="entry name" value="Amidohydro-rel"/>
</dbReference>
<keyword evidence="4 8" id="KW-0378">Hydrolase</keyword>
<dbReference type="Pfam" id="PF13382">
    <property type="entry name" value="Adenine_deam_C"/>
    <property type="match status" value="1"/>
</dbReference>
<dbReference type="RefSeq" id="WP_212691629.1">
    <property type="nucleotide sequence ID" value="NZ_CP058561.1"/>
</dbReference>
<dbReference type="HAMAP" id="MF_01518">
    <property type="entry name" value="Adenine_deamin"/>
    <property type="match status" value="1"/>
</dbReference>
<dbReference type="EMBL" id="CP058561">
    <property type="protein sequence ID" value="QUH31670.1"/>
    <property type="molecule type" value="Genomic_DNA"/>
</dbReference>
<dbReference type="SUPFAM" id="SSF51338">
    <property type="entry name" value="Composite domain of metallo-dependent hydrolases"/>
    <property type="match status" value="1"/>
</dbReference>
<dbReference type="InterPro" id="IPR011059">
    <property type="entry name" value="Metal-dep_hydrolase_composite"/>
</dbReference>
<dbReference type="SUPFAM" id="SSF51556">
    <property type="entry name" value="Metallo-dependent hydrolases"/>
    <property type="match status" value="1"/>
</dbReference>
<dbReference type="CDD" id="cd01295">
    <property type="entry name" value="AdeC"/>
    <property type="match status" value="1"/>
</dbReference>
<name>A0A8J8MFI4_9FIRM</name>
<protein>
    <recommendedName>
        <fullName evidence="7 8">Adenine deaminase</fullName>
        <shortName evidence="8">Adenase</shortName>
        <shortName evidence="8">Adenine aminase</shortName>
        <ecNumber evidence="3 8">3.5.4.2</ecNumber>
    </recommendedName>
</protein>
<dbReference type="FunFam" id="3.20.20.140:FF:000016">
    <property type="entry name" value="Adenine deaminase"/>
    <property type="match status" value="1"/>
</dbReference>
<dbReference type="NCBIfam" id="TIGR01178">
    <property type="entry name" value="ade"/>
    <property type="match status" value="1"/>
</dbReference>
<evidence type="ECO:0000256" key="8">
    <source>
        <dbReference type="HAMAP-Rule" id="MF_01518"/>
    </source>
</evidence>
<dbReference type="InterPro" id="IPR032466">
    <property type="entry name" value="Metal_Hydrolase"/>
</dbReference>
<organism evidence="11 12">
    <name type="scientific">Vallitalea guaymasensis</name>
    <dbReference type="NCBI Taxonomy" id="1185412"/>
    <lineage>
        <taxon>Bacteria</taxon>
        <taxon>Bacillati</taxon>
        <taxon>Bacillota</taxon>
        <taxon>Clostridia</taxon>
        <taxon>Lachnospirales</taxon>
        <taxon>Vallitaleaceae</taxon>
        <taxon>Vallitalea</taxon>
    </lineage>
</organism>
<dbReference type="InterPro" id="IPR026912">
    <property type="entry name" value="Adenine_deam_C"/>
</dbReference>
<evidence type="ECO:0000256" key="1">
    <source>
        <dbReference type="ARBA" id="ARBA00001936"/>
    </source>
</evidence>
<comment type="similarity">
    <text evidence="2 8">Belongs to the metallo-dependent hydrolases superfamily. Adenine deaminase family.</text>
</comment>
<dbReference type="Pfam" id="PF01979">
    <property type="entry name" value="Amidohydro_1"/>
    <property type="match status" value="1"/>
</dbReference>
<evidence type="ECO:0000313" key="11">
    <source>
        <dbReference type="EMBL" id="QUH31670.1"/>
    </source>
</evidence>
<evidence type="ECO:0000256" key="5">
    <source>
        <dbReference type="ARBA" id="ARBA00023211"/>
    </source>
</evidence>
<dbReference type="AlphaFoldDB" id="A0A8J8MFI4"/>
<accession>A0A8J8MFI4</accession>
<dbReference type="GO" id="GO:0000034">
    <property type="term" value="F:adenine deaminase activity"/>
    <property type="evidence" value="ECO:0007669"/>
    <property type="project" value="UniProtKB-UniRule"/>
</dbReference>
<keyword evidence="5 8" id="KW-0464">Manganese</keyword>
<evidence type="ECO:0000256" key="6">
    <source>
        <dbReference type="ARBA" id="ARBA00047720"/>
    </source>
</evidence>
<evidence type="ECO:0000259" key="9">
    <source>
        <dbReference type="Pfam" id="PF01979"/>
    </source>
</evidence>
<evidence type="ECO:0000259" key="10">
    <source>
        <dbReference type="Pfam" id="PF13382"/>
    </source>
</evidence>
<gene>
    <name evidence="8 11" type="primary">ade</name>
    <name evidence="11" type="ORF">HYG85_23180</name>
</gene>
<feature type="domain" description="Adenine deaminase C-terminal" evidence="10">
    <location>
        <begin position="396"/>
        <end position="563"/>
    </location>
</feature>
<proteinExistence type="inferred from homology"/>
<dbReference type="Gene3D" id="3.20.20.140">
    <property type="entry name" value="Metal-dependent hydrolases"/>
    <property type="match status" value="1"/>
</dbReference>
<dbReference type="KEGG" id="vgu:HYG85_23180"/>